<evidence type="ECO:0000256" key="7">
    <source>
        <dbReference type="SAM" id="Coils"/>
    </source>
</evidence>
<evidence type="ECO:0000256" key="8">
    <source>
        <dbReference type="SAM" id="Phobius"/>
    </source>
</evidence>
<name>A0A9W5Y9X0_9FIRM</name>
<comment type="caution">
    <text evidence="10">The sequence shown here is derived from an EMBL/GenBank/DDBJ whole genome shotgun (WGS) entry which is preliminary data.</text>
</comment>
<feature type="transmembrane region" description="Helical" evidence="8">
    <location>
        <begin position="426"/>
        <end position="446"/>
    </location>
</feature>
<evidence type="ECO:0000256" key="1">
    <source>
        <dbReference type="ARBA" id="ARBA00004651"/>
    </source>
</evidence>
<protein>
    <submittedName>
        <fullName evidence="10">ABC transporter permease</fullName>
    </submittedName>
</protein>
<feature type="transmembrane region" description="Helical" evidence="8">
    <location>
        <begin position="20"/>
        <end position="44"/>
    </location>
</feature>
<dbReference type="PROSITE" id="PS51257">
    <property type="entry name" value="PROKAR_LIPOPROTEIN"/>
    <property type="match status" value="1"/>
</dbReference>
<dbReference type="Proteomes" id="UP001144256">
    <property type="component" value="Unassembled WGS sequence"/>
</dbReference>
<dbReference type="AlphaFoldDB" id="A0A9W5Y9X0"/>
<comment type="similarity">
    <text evidence="6">Belongs to the ABC-4 integral membrane protein family.</text>
</comment>
<evidence type="ECO:0000256" key="5">
    <source>
        <dbReference type="ARBA" id="ARBA00023136"/>
    </source>
</evidence>
<evidence type="ECO:0000313" key="10">
    <source>
        <dbReference type="EMBL" id="GKX29577.1"/>
    </source>
</evidence>
<dbReference type="PANTHER" id="PTHR30572:SF4">
    <property type="entry name" value="ABC TRANSPORTER PERMEASE YTRF"/>
    <property type="match status" value="1"/>
</dbReference>
<feature type="coiled-coil region" evidence="7">
    <location>
        <begin position="209"/>
        <end position="236"/>
    </location>
</feature>
<keyword evidence="11" id="KW-1185">Reference proteome</keyword>
<dbReference type="GO" id="GO:0022857">
    <property type="term" value="F:transmembrane transporter activity"/>
    <property type="evidence" value="ECO:0007669"/>
    <property type="project" value="TreeGrafter"/>
</dbReference>
<dbReference type="PANTHER" id="PTHR30572">
    <property type="entry name" value="MEMBRANE COMPONENT OF TRANSPORTER-RELATED"/>
    <property type="match status" value="1"/>
</dbReference>
<evidence type="ECO:0000256" key="4">
    <source>
        <dbReference type="ARBA" id="ARBA00022989"/>
    </source>
</evidence>
<proteinExistence type="inferred from homology"/>
<dbReference type="GO" id="GO:0005886">
    <property type="term" value="C:plasma membrane"/>
    <property type="evidence" value="ECO:0007669"/>
    <property type="project" value="UniProtKB-SubCell"/>
</dbReference>
<gene>
    <name evidence="10" type="ORF">SH1V18_20570</name>
</gene>
<sequence>MKTTTKISISNLKYNRTRSILISIAIVLSSCLLMVLGTTTYGLIKYNKANVYSNYGDYQGTYARVDKDALEKMKHHAEFIDLGINENVATIEADGLKGNLTYMDQAACDMINIDLTEGNLPKEENEIVGQKEFFEDINGNNSIGDTVTIPYRIKGEGKIIEKDFIISGILPSNPTDNYNKNYQALVSRGFYDYSINDEDKSCNVLFNVLNEEKLNREKMETKIKDLAESLGIAKNDVIINTPNLMWTTNPNTDIIIISVLIGALIVLFSALVIYNIFYVGIINKVQEYGKIRAIGTTRKQLKKIIRHEGTFLGLVSIPIGIILGYIISNIMFEKLIYELTQQALMSEMQIISLFSIPIVLLVIAVSCLTIRISLRKPMKIASNVSPVEAMKYHNMSTENMKRKGYNSVNLFRLTTSDLTRNKKRTITTILTMGLSCILFVVVANLASSMNPEYDARRQMEKGDFRLELDCRINDSTYPENNLNHVQQQKLMGEDVINEIKDIDGVTKVETRGKVYASAMFDNFSDEEKKMSIGVFSREDYEAISEKCMRGNVDYDRAVDENGIIYTSDYFFDYYGFNIGDKLTFQLYDGDRVVEFDAVLQASARTHGSRFIMTEDTFKKLGFEEDITSDIFVYCKKDKLSLAGNILNNIGSRNKYYDMNAYTDILKQSKFSINTLIYPLYGLLTVLGIIGFMNMANTLITSIVTRKREFGILQAIGLTNKQLGRMLQAEGLVFTIGTLLISLTIGNLCGHQLVLAAREEGVIGVSAYHFPLTQVIIMTVVLVVMQTVLSLYMSKYIQKDALIDRIRYNN</sequence>
<evidence type="ECO:0000256" key="6">
    <source>
        <dbReference type="ARBA" id="ARBA00038076"/>
    </source>
</evidence>
<feature type="transmembrane region" description="Helical" evidence="8">
    <location>
        <begin position="774"/>
        <end position="792"/>
    </location>
</feature>
<reference evidence="10" key="1">
    <citation type="submission" date="2022-06" db="EMBL/GenBank/DDBJ databases">
        <title>Vallitalea longa sp. nov., an anaerobic bacterium isolated from marine sediment.</title>
        <authorList>
            <person name="Hirano S."/>
            <person name="Terahara T."/>
            <person name="Mori K."/>
            <person name="Hamada M."/>
            <person name="Matsumoto R."/>
            <person name="Kobayashi T."/>
        </authorList>
    </citation>
    <scope>NUCLEOTIDE SEQUENCE</scope>
    <source>
        <strain evidence="10">SH18-1</strain>
    </source>
</reference>
<organism evidence="10 11">
    <name type="scientific">Vallitalea longa</name>
    <dbReference type="NCBI Taxonomy" id="2936439"/>
    <lineage>
        <taxon>Bacteria</taxon>
        <taxon>Bacillati</taxon>
        <taxon>Bacillota</taxon>
        <taxon>Clostridia</taxon>
        <taxon>Lachnospirales</taxon>
        <taxon>Vallitaleaceae</taxon>
        <taxon>Vallitalea</taxon>
    </lineage>
</organism>
<dbReference type="RefSeq" id="WP_281815123.1">
    <property type="nucleotide sequence ID" value="NZ_BRLB01000004.1"/>
</dbReference>
<keyword evidence="5 8" id="KW-0472">Membrane</keyword>
<evidence type="ECO:0000256" key="2">
    <source>
        <dbReference type="ARBA" id="ARBA00022475"/>
    </source>
</evidence>
<keyword evidence="7" id="KW-0175">Coiled coil</keyword>
<feature type="transmembrane region" description="Helical" evidence="8">
    <location>
        <begin position="309"/>
        <end position="328"/>
    </location>
</feature>
<evidence type="ECO:0000256" key="3">
    <source>
        <dbReference type="ARBA" id="ARBA00022692"/>
    </source>
</evidence>
<feature type="transmembrane region" description="Helical" evidence="8">
    <location>
        <begin position="730"/>
        <end position="754"/>
    </location>
</feature>
<evidence type="ECO:0000259" key="9">
    <source>
        <dbReference type="Pfam" id="PF02687"/>
    </source>
</evidence>
<feature type="transmembrane region" description="Helical" evidence="8">
    <location>
        <begin position="254"/>
        <end position="282"/>
    </location>
</feature>
<keyword evidence="3 8" id="KW-0812">Transmembrane</keyword>
<feature type="transmembrane region" description="Helical" evidence="8">
    <location>
        <begin position="675"/>
        <end position="699"/>
    </location>
</feature>
<dbReference type="InterPro" id="IPR050250">
    <property type="entry name" value="Macrolide_Exporter_MacB"/>
</dbReference>
<feature type="domain" description="ABC3 transporter permease C-terminal" evidence="9">
    <location>
        <begin position="682"/>
        <end position="795"/>
    </location>
</feature>
<keyword evidence="2" id="KW-1003">Cell membrane</keyword>
<dbReference type="Pfam" id="PF02687">
    <property type="entry name" value="FtsX"/>
    <property type="match status" value="2"/>
</dbReference>
<feature type="domain" description="ABC3 transporter permease C-terminal" evidence="9">
    <location>
        <begin position="260"/>
        <end position="370"/>
    </location>
</feature>
<dbReference type="EMBL" id="BRLB01000004">
    <property type="protein sequence ID" value="GKX29577.1"/>
    <property type="molecule type" value="Genomic_DNA"/>
</dbReference>
<keyword evidence="4 8" id="KW-1133">Transmembrane helix</keyword>
<accession>A0A9W5Y9X0</accession>
<dbReference type="InterPro" id="IPR003838">
    <property type="entry name" value="ABC3_permease_C"/>
</dbReference>
<comment type="subcellular location">
    <subcellularLocation>
        <location evidence="1">Cell membrane</location>
        <topology evidence="1">Multi-pass membrane protein</topology>
    </subcellularLocation>
</comment>
<feature type="transmembrane region" description="Helical" evidence="8">
    <location>
        <begin position="348"/>
        <end position="370"/>
    </location>
</feature>
<evidence type="ECO:0000313" key="11">
    <source>
        <dbReference type="Proteomes" id="UP001144256"/>
    </source>
</evidence>